<gene>
    <name evidence="1" type="ORF">KIPB_006063</name>
</gene>
<name>A0A9K3CWF5_9EUKA</name>
<dbReference type="Proteomes" id="UP000265618">
    <property type="component" value="Unassembled WGS sequence"/>
</dbReference>
<organism evidence="1 2">
    <name type="scientific">Kipferlia bialata</name>
    <dbReference type="NCBI Taxonomy" id="797122"/>
    <lineage>
        <taxon>Eukaryota</taxon>
        <taxon>Metamonada</taxon>
        <taxon>Carpediemonas-like organisms</taxon>
        <taxon>Kipferlia</taxon>
    </lineage>
</organism>
<proteinExistence type="predicted"/>
<reference evidence="1 2" key="1">
    <citation type="journal article" date="2018" name="PLoS ONE">
        <title>The draft genome of Kipferlia bialata reveals reductive genome evolution in fornicate parasites.</title>
        <authorList>
            <person name="Tanifuji G."/>
            <person name="Takabayashi S."/>
            <person name="Kume K."/>
            <person name="Takagi M."/>
            <person name="Nakayama T."/>
            <person name="Kamikawa R."/>
            <person name="Inagaki Y."/>
            <person name="Hashimoto T."/>
        </authorList>
    </citation>
    <scope>NUCLEOTIDE SEQUENCE [LARGE SCALE GENOMIC DNA]</scope>
    <source>
        <strain evidence="1">NY0173</strain>
    </source>
</reference>
<dbReference type="EMBL" id="BDIP01001510">
    <property type="protein sequence ID" value="GIQ84549.1"/>
    <property type="molecule type" value="Genomic_DNA"/>
</dbReference>
<comment type="caution">
    <text evidence="1">The sequence shown here is derived from an EMBL/GenBank/DDBJ whole genome shotgun (WGS) entry which is preliminary data.</text>
</comment>
<dbReference type="AlphaFoldDB" id="A0A9K3CWF5"/>
<keyword evidence="2" id="KW-1185">Reference proteome</keyword>
<feature type="non-terminal residue" evidence="1">
    <location>
        <position position="1"/>
    </location>
</feature>
<protein>
    <submittedName>
        <fullName evidence="1">Uncharacterized protein</fullName>
    </submittedName>
</protein>
<sequence>IPVTYIGTPVSNGTPASVRARQALATSILGHSHG</sequence>
<evidence type="ECO:0000313" key="2">
    <source>
        <dbReference type="Proteomes" id="UP000265618"/>
    </source>
</evidence>
<evidence type="ECO:0000313" key="1">
    <source>
        <dbReference type="EMBL" id="GIQ84549.1"/>
    </source>
</evidence>
<accession>A0A9K3CWF5</accession>